<dbReference type="EMBL" id="BMKG01000029">
    <property type="protein sequence ID" value="GGC20663.1"/>
    <property type="molecule type" value="Genomic_DNA"/>
</dbReference>
<comment type="caution">
    <text evidence="3">The sequence shown here is derived from an EMBL/GenBank/DDBJ whole genome shotgun (WGS) entry which is preliminary data.</text>
</comment>
<dbReference type="AlphaFoldDB" id="A0A6I3T3A9"/>
<gene>
    <name evidence="2" type="ORF">GCM10011572_47610</name>
    <name evidence="3" type="ORF">GM672_20930</name>
</gene>
<dbReference type="Proteomes" id="UP000622638">
    <property type="component" value="Unassembled WGS sequence"/>
</dbReference>
<reference evidence="3 4" key="3">
    <citation type="submission" date="2019-11" db="EMBL/GenBank/DDBJ databases">
        <title>Type strains purchased from KCTC, JCM and DSMZ.</title>
        <authorList>
            <person name="Lu H."/>
        </authorList>
    </citation>
    <scope>NUCLEOTIDE SEQUENCE [LARGE SCALE GENOMIC DNA]</scope>
    <source>
        <strain evidence="3 4">KCTC 52429</strain>
    </source>
</reference>
<evidence type="ECO:0000256" key="1">
    <source>
        <dbReference type="SAM" id="Phobius"/>
    </source>
</evidence>
<feature type="transmembrane region" description="Helical" evidence="1">
    <location>
        <begin position="37"/>
        <end position="57"/>
    </location>
</feature>
<reference evidence="2" key="4">
    <citation type="submission" date="2024-05" db="EMBL/GenBank/DDBJ databases">
        <authorList>
            <person name="Sun Q."/>
            <person name="Zhou Y."/>
        </authorList>
    </citation>
    <scope>NUCLEOTIDE SEQUENCE</scope>
    <source>
        <strain evidence="2">CGMCC 1.15931</strain>
    </source>
</reference>
<protein>
    <submittedName>
        <fullName evidence="3">Uncharacterized protein</fullName>
    </submittedName>
</protein>
<dbReference type="EMBL" id="WNKZ01000074">
    <property type="protein sequence ID" value="MTV55196.1"/>
    <property type="molecule type" value="Genomic_DNA"/>
</dbReference>
<name>A0A6I3T3A9_9BURK</name>
<keyword evidence="1" id="KW-0472">Membrane</keyword>
<reference evidence="5" key="2">
    <citation type="journal article" date="2019" name="Int. J. Syst. Evol. Microbiol.">
        <title>The Global Catalogue of Microorganisms (GCM) 10K type strain sequencing project: providing services to taxonomists for standard genome sequencing and annotation.</title>
        <authorList>
            <consortium name="The Broad Institute Genomics Platform"/>
            <consortium name="The Broad Institute Genome Sequencing Center for Infectious Disease"/>
            <person name="Wu L."/>
            <person name="Ma J."/>
        </authorList>
    </citation>
    <scope>NUCLEOTIDE SEQUENCE [LARGE SCALE GENOMIC DNA]</scope>
    <source>
        <strain evidence="5">CGMCC 1.15931</strain>
    </source>
</reference>
<dbReference type="Proteomes" id="UP000430634">
    <property type="component" value="Unassembled WGS sequence"/>
</dbReference>
<dbReference type="RefSeq" id="WP_155472470.1">
    <property type="nucleotide sequence ID" value="NZ_BMKG01000029.1"/>
</dbReference>
<evidence type="ECO:0000313" key="5">
    <source>
        <dbReference type="Proteomes" id="UP000622638"/>
    </source>
</evidence>
<keyword evidence="1" id="KW-1133">Transmembrane helix</keyword>
<feature type="transmembrane region" description="Helical" evidence="1">
    <location>
        <begin position="69"/>
        <end position="90"/>
    </location>
</feature>
<reference evidence="2" key="1">
    <citation type="journal article" date="2014" name="Int. J. Syst. Evol. Microbiol.">
        <title>Complete genome of a new Firmicutes species belonging to the dominant human colonic microbiota ('Ruminococcus bicirculans') reveals two chromosomes and a selective capacity to utilize plant glucans.</title>
        <authorList>
            <consortium name="NISC Comparative Sequencing Program"/>
            <person name="Wegmann U."/>
            <person name="Louis P."/>
            <person name="Goesmann A."/>
            <person name="Henrissat B."/>
            <person name="Duncan S.H."/>
            <person name="Flint H.J."/>
        </authorList>
    </citation>
    <scope>NUCLEOTIDE SEQUENCE</scope>
    <source>
        <strain evidence="2">CGMCC 1.15931</strain>
    </source>
</reference>
<sequence length="136" mass="13932">MGLILLPLLFAMLCGFGWLGASTGIRAASRAPACLGAVARLLGMGVALSSAIMLAAFGAVAHRAVPAGAFALILAVVAGGGLGLAGILWQGRFARLDKPADGVRAAACFLAAATFPVAWFTFAERLAGWFHVTWLY</sequence>
<feature type="transmembrane region" description="Helical" evidence="1">
    <location>
        <begin position="102"/>
        <end position="122"/>
    </location>
</feature>
<evidence type="ECO:0000313" key="4">
    <source>
        <dbReference type="Proteomes" id="UP000430634"/>
    </source>
</evidence>
<accession>A0A6I3T3A9</accession>
<evidence type="ECO:0000313" key="2">
    <source>
        <dbReference type="EMBL" id="GGC20663.1"/>
    </source>
</evidence>
<organism evidence="3 4">
    <name type="scientific">Pseudoduganella buxea</name>
    <dbReference type="NCBI Taxonomy" id="1949069"/>
    <lineage>
        <taxon>Bacteria</taxon>
        <taxon>Pseudomonadati</taxon>
        <taxon>Pseudomonadota</taxon>
        <taxon>Betaproteobacteria</taxon>
        <taxon>Burkholderiales</taxon>
        <taxon>Oxalobacteraceae</taxon>
        <taxon>Telluria group</taxon>
        <taxon>Pseudoduganella</taxon>
    </lineage>
</organism>
<evidence type="ECO:0000313" key="3">
    <source>
        <dbReference type="EMBL" id="MTV55196.1"/>
    </source>
</evidence>
<proteinExistence type="predicted"/>
<keyword evidence="1" id="KW-0812">Transmembrane</keyword>
<keyword evidence="5" id="KW-1185">Reference proteome</keyword>